<dbReference type="EMBL" id="LAZR01005764">
    <property type="protein sequence ID" value="KKM97298.1"/>
    <property type="molecule type" value="Genomic_DNA"/>
</dbReference>
<dbReference type="AlphaFoldDB" id="A0A0F9LV73"/>
<gene>
    <name evidence="1" type="ORF">LCGC14_1169430</name>
</gene>
<accession>A0A0F9LV73</accession>
<name>A0A0F9LV73_9ZZZZ</name>
<proteinExistence type="predicted"/>
<protein>
    <submittedName>
        <fullName evidence="1">Uncharacterized protein</fullName>
    </submittedName>
</protein>
<sequence>MPQAQAGETVDKIVMTIDGIDIQVITPNTAAYRMNYEPSYICQLCDEGKLIATKIFGRWWLHLDTDGNIKAKGVTV</sequence>
<comment type="caution">
    <text evidence="1">The sequence shown here is derived from an EMBL/GenBank/DDBJ whole genome shotgun (WGS) entry which is preliminary data.</text>
</comment>
<reference evidence="1" key="1">
    <citation type="journal article" date="2015" name="Nature">
        <title>Complex archaea that bridge the gap between prokaryotes and eukaryotes.</title>
        <authorList>
            <person name="Spang A."/>
            <person name="Saw J.H."/>
            <person name="Jorgensen S.L."/>
            <person name="Zaremba-Niedzwiedzka K."/>
            <person name="Martijn J."/>
            <person name="Lind A.E."/>
            <person name="van Eijk R."/>
            <person name="Schleper C."/>
            <person name="Guy L."/>
            <person name="Ettema T.J."/>
        </authorList>
    </citation>
    <scope>NUCLEOTIDE SEQUENCE</scope>
</reference>
<organism evidence="1">
    <name type="scientific">marine sediment metagenome</name>
    <dbReference type="NCBI Taxonomy" id="412755"/>
    <lineage>
        <taxon>unclassified sequences</taxon>
        <taxon>metagenomes</taxon>
        <taxon>ecological metagenomes</taxon>
    </lineage>
</organism>
<evidence type="ECO:0000313" key="1">
    <source>
        <dbReference type="EMBL" id="KKM97298.1"/>
    </source>
</evidence>